<dbReference type="EMBL" id="HBEN01012905">
    <property type="protein sequence ID" value="CAD8448706.1"/>
    <property type="molecule type" value="Transcribed_RNA"/>
</dbReference>
<evidence type="ECO:0000256" key="1">
    <source>
        <dbReference type="SAM" id="MobiDB-lite"/>
    </source>
</evidence>
<name>A0A7S0DAI2_MICPS</name>
<feature type="domain" description="Rho-GAP" evidence="2">
    <location>
        <begin position="148"/>
        <end position="388"/>
    </location>
</feature>
<evidence type="ECO:0000259" key="2">
    <source>
        <dbReference type="PROSITE" id="PS50238"/>
    </source>
</evidence>
<dbReference type="PROSITE" id="PS50238">
    <property type="entry name" value="RHOGAP"/>
    <property type="match status" value="1"/>
</dbReference>
<reference evidence="3" key="1">
    <citation type="submission" date="2021-01" db="EMBL/GenBank/DDBJ databases">
        <authorList>
            <person name="Corre E."/>
            <person name="Pelletier E."/>
            <person name="Niang G."/>
            <person name="Scheremetjew M."/>
            <person name="Finn R."/>
            <person name="Kale V."/>
            <person name="Holt S."/>
            <person name="Cochrane G."/>
            <person name="Meng A."/>
            <person name="Brown T."/>
            <person name="Cohen L."/>
        </authorList>
    </citation>
    <scope>NUCLEOTIDE SEQUENCE</scope>
    <source>
        <strain evidence="3">CCAC1681</strain>
    </source>
</reference>
<feature type="compositionally biased region" description="Basic and acidic residues" evidence="1">
    <location>
        <begin position="102"/>
        <end position="127"/>
    </location>
</feature>
<sequence length="400" mass="43889">MDDAKHGWRTRVAPSLESGKDAVASFFGKVSDAVRESNDALQRRPDFRSGKEAFGKRVGEMGDVVSRRAATAMDTLKEGTRELRYGVADLMTRDPMTFESAFAEKRADEKDGDDRDATRSLTDDDRLNGASTSDFVHDPPDKGALLGIGLERRAAWDAALAPVPCLITATCQFICADETFLESRDFFAASSDDDSEDERFGRQKANALLVSFTANPAHIIGPEVPKRVAVRSLWTYLEKLPEPLVAFSLYAALAREGASDDDAQKTKNGETVNKSEDKVEALVGLLSPARRVALECVLGVAARVVVYSAEKESKNEEETEVFIAAIAAAVAPRVAWPRAGRWSPETTRRAFCRETTLDPSNASDRAAREARAIAACVARLVRRRADEISKTRRERERSGE</sequence>
<dbReference type="InterPro" id="IPR000198">
    <property type="entry name" value="RhoGAP_dom"/>
</dbReference>
<proteinExistence type="predicted"/>
<feature type="region of interest" description="Disordered" evidence="1">
    <location>
        <begin position="101"/>
        <end position="138"/>
    </location>
</feature>
<dbReference type="AlphaFoldDB" id="A0A7S0DAI2"/>
<gene>
    <name evidence="3" type="ORF">MSP1401_LOCUS10756</name>
</gene>
<dbReference type="Gene3D" id="1.10.555.10">
    <property type="entry name" value="Rho GTPase activation protein"/>
    <property type="match status" value="1"/>
</dbReference>
<dbReference type="GO" id="GO:0007165">
    <property type="term" value="P:signal transduction"/>
    <property type="evidence" value="ECO:0007669"/>
    <property type="project" value="InterPro"/>
</dbReference>
<protein>
    <recommendedName>
        <fullName evidence="2">Rho-GAP domain-containing protein</fullName>
    </recommendedName>
</protein>
<dbReference type="InterPro" id="IPR008936">
    <property type="entry name" value="Rho_GTPase_activation_prot"/>
</dbReference>
<organism evidence="3">
    <name type="scientific">Micromonas pusilla</name>
    <name type="common">Picoplanktonic green alga</name>
    <name type="synonym">Chromulina pusilla</name>
    <dbReference type="NCBI Taxonomy" id="38833"/>
    <lineage>
        <taxon>Eukaryota</taxon>
        <taxon>Viridiplantae</taxon>
        <taxon>Chlorophyta</taxon>
        <taxon>Mamiellophyceae</taxon>
        <taxon>Mamiellales</taxon>
        <taxon>Mamiellaceae</taxon>
        <taxon>Micromonas</taxon>
    </lineage>
</organism>
<evidence type="ECO:0000313" key="3">
    <source>
        <dbReference type="EMBL" id="CAD8448706.1"/>
    </source>
</evidence>
<accession>A0A7S0DAI2</accession>